<dbReference type="EMBL" id="ADFV01032233">
    <property type="status" value="NOT_ANNOTATED_CDS"/>
    <property type="molecule type" value="Genomic_DNA"/>
</dbReference>
<reference evidence="2 3" key="1">
    <citation type="submission" date="2012-10" db="EMBL/GenBank/DDBJ databases">
        <authorList>
            <consortium name="Gibbon Genome Sequencing Consortium"/>
        </authorList>
    </citation>
    <scope>NUCLEOTIDE SEQUENCE [LARGE SCALE GENOMIC DNA]</scope>
</reference>
<proteinExistence type="predicted"/>
<dbReference type="Ensembl" id="ENSNLET00000046698.1">
    <property type="protein sequence ID" value="ENSNLEP00000042905.1"/>
    <property type="gene ID" value="ENSNLEG00000029088.1"/>
</dbReference>
<organism evidence="2 3">
    <name type="scientific">Nomascus leucogenys</name>
    <name type="common">Northern white-cheeked gibbon</name>
    <name type="synonym">Hylobates leucogenys</name>
    <dbReference type="NCBI Taxonomy" id="61853"/>
    <lineage>
        <taxon>Eukaryota</taxon>
        <taxon>Metazoa</taxon>
        <taxon>Chordata</taxon>
        <taxon>Craniata</taxon>
        <taxon>Vertebrata</taxon>
        <taxon>Euteleostomi</taxon>
        <taxon>Mammalia</taxon>
        <taxon>Eutheria</taxon>
        <taxon>Euarchontoglires</taxon>
        <taxon>Primates</taxon>
        <taxon>Haplorrhini</taxon>
        <taxon>Catarrhini</taxon>
        <taxon>Hylobatidae</taxon>
        <taxon>Nomascus</taxon>
    </lineage>
</organism>
<accession>A0A2I3HH99</accession>
<feature type="compositionally biased region" description="Basic and acidic residues" evidence="1">
    <location>
        <begin position="14"/>
        <end position="23"/>
    </location>
</feature>
<evidence type="ECO:0008006" key="4">
    <source>
        <dbReference type="Google" id="ProtNLM"/>
    </source>
</evidence>
<dbReference type="STRING" id="61853.ENSNLEP00000042905"/>
<dbReference type="AlphaFoldDB" id="A0A2I3HH99"/>
<name>A0A2I3HH99_NOMLE</name>
<dbReference type="InParanoid" id="A0A2I3HH99"/>
<feature type="region of interest" description="Disordered" evidence="1">
    <location>
        <begin position="1"/>
        <end position="43"/>
    </location>
</feature>
<dbReference type="Proteomes" id="UP000001073">
    <property type="component" value="Chromosome 17"/>
</dbReference>
<sequence>MTSAAPAKKPYRKAPPEHRELRLEIPGSRLEQEEPLTDAERMK</sequence>
<keyword evidence="3" id="KW-1185">Reference proteome</keyword>
<reference evidence="2" key="3">
    <citation type="submission" date="2025-09" db="UniProtKB">
        <authorList>
            <consortium name="Ensembl"/>
        </authorList>
    </citation>
    <scope>IDENTIFICATION</scope>
</reference>
<evidence type="ECO:0000256" key="1">
    <source>
        <dbReference type="SAM" id="MobiDB-lite"/>
    </source>
</evidence>
<evidence type="ECO:0000313" key="3">
    <source>
        <dbReference type="Proteomes" id="UP000001073"/>
    </source>
</evidence>
<dbReference type="GeneTree" id="ENSGT00980000203227"/>
<evidence type="ECO:0000313" key="2">
    <source>
        <dbReference type="Ensembl" id="ENSNLEP00000042905.1"/>
    </source>
</evidence>
<protein>
    <recommendedName>
        <fullName evidence="4">TJAP1</fullName>
    </recommendedName>
</protein>
<reference evidence="2" key="2">
    <citation type="submission" date="2025-08" db="UniProtKB">
        <authorList>
            <consortium name="Ensembl"/>
        </authorList>
    </citation>
    <scope>IDENTIFICATION</scope>
</reference>
<dbReference type="SMR" id="A0A2I3HH99"/>